<dbReference type="Proteomes" id="UP001500840">
    <property type="component" value="Unassembled WGS sequence"/>
</dbReference>
<sequence length="105" mass="11686">MVDLTGDVFGHFVPMPEQFASDDEQFAGDDEQFASDDEPGSSRVPQIFACPSRVLAARVLRTRLDWPGRLQKVLPVATPGLCSFLSLLRRNAWLRTKNLAPELAE</sequence>
<keyword evidence="3" id="KW-1185">Reference proteome</keyword>
<evidence type="ECO:0000256" key="1">
    <source>
        <dbReference type="SAM" id="MobiDB-lite"/>
    </source>
</evidence>
<evidence type="ECO:0000313" key="2">
    <source>
        <dbReference type="EMBL" id="GAA4467061.1"/>
    </source>
</evidence>
<name>A0ABP8NHF1_9BACT</name>
<dbReference type="EMBL" id="BAABGA010000082">
    <property type="protein sequence ID" value="GAA4467061.1"/>
    <property type="molecule type" value="Genomic_DNA"/>
</dbReference>
<gene>
    <name evidence="2" type="ORF">GCM10023156_56710</name>
</gene>
<accession>A0ABP8NHF1</accession>
<organism evidence="2 3">
    <name type="scientific">Novipirellula rosea</name>
    <dbReference type="NCBI Taxonomy" id="1031540"/>
    <lineage>
        <taxon>Bacteria</taxon>
        <taxon>Pseudomonadati</taxon>
        <taxon>Planctomycetota</taxon>
        <taxon>Planctomycetia</taxon>
        <taxon>Pirellulales</taxon>
        <taxon>Pirellulaceae</taxon>
        <taxon>Novipirellula</taxon>
    </lineage>
</organism>
<protein>
    <submittedName>
        <fullName evidence="2">Uncharacterized protein</fullName>
    </submittedName>
</protein>
<feature type="region of interest" description="Disordered" evidence="1">
    <location>
        <begin position="21"/>
        <end position="44"/>
    </location>
</feature>
<evidence type="ECO:0000313" key="3">
    <source>
        <dbReference type="Proteomes" id="UP001500840"/>
    </source>
</evidence>
<comment type="caution">
    <text evidence="2">The sequence shown here is derived from an EMBL/GenBank/DDBJ whole genome shotgun (WGS) entry which is preliminary data.</text>
</comment>
<reference evidence="3" key="1">
    <citation type="journal article" date="2019" name="Int. J. Syst. Evol. Microbiol.">
        <title>The Global Catalogue of Microorganisms (GCM) 10K type strain sequencing project: providing services to taxonomists for standard genome sequencing and annotation.</title>
        <authorList>
            <consortium name="The Broad Institute Genomics Platform"/>
            <consortium name="The Broad Institute Genome Sequencing Center for Infectious Disease"/>
            <person name="Wu L."/>
            <person name="Ma J."/>
        </authorList>
    </citation>
    <scope>NUCLEOTIDE SEQUENCE [LARGE SCALE GENOMIC DNA]</scope>
    <source>
        <strain evidence="3">JCM 17759</strain>
    </source>
</reference>
<feature type="compositionally biased region" description="Acidic residues" evidence="1">
    <location>
        <begin position="21"/>
        <end position="39"/>
    </location>
</feature>
<proteinExistence type="predicted"/>
<dbReference type="RefSeq" id="WP_345327074.1">
    <property type="nucleotide sequence ID" value="NZ_BAABGA010000082.1"/>
</dbReference>